<keyword evidence="2" id="KW-0325">Glycoprotein</keyword>
<comment type="caution">
    <text evidence="4">The sequence shown here is derived from an EMBL/GenBank/DDBJ whole genome shotgun (WGS) entry which is preliminary data.</text>
</comment>
<sequence>MKINFIGIGAQKCASTWVHRVLSDHPEVAIYQGKESDFFSTYYSRGYQWYEKQIGGVSSVSAIGEISPSYFADSDTPDRVFLYNSEMRIVLLLRDPIERAYSNHLHVVRQEYFTGEKLSFEDGLENNPMYLEQSRYAKHLARWLNIFPENQVLVMFQEDIRDDPKKQARNLYHFLGINEEHQSWFLEKKVNESVVIKNAKLDNFIKQLGMIGRSIGGKRIVEAVKKNDLIRNLRRNHNQIELRQVVPPMREDTRKHLQDELADDMSKLLCQLNLEKLPWQSWQVLHHKS</sequence>
<feature type="domain" description="Sulfotransferase" evidence="3">
    <location>
        <begin position="8"/>
        <end position="179"/>
    </location>
</feature>
<dbReference type="InterPro" id="IPR000863">
    <property type="entry name" value="Sulfotransferase_dom"/>
</dbReference>
<dbReference type="SUPFAM" id="SSF52540">
    <property type="entry name" value="P-loop containing nucleoside triphosphate hydrolases"/>
    <property type="match status" value="1"/>
</dbReference>
<dbReference type="Gene3D" id="3.40.50.300">
    <property type="entry name" value="P-loop containing nucleotide triphosphate hydrolases"/>
    <property type="match status" value="1"/>
</dbReference>
<dbReference type="InterPro" id="IPR037359">
    <property type="entry name" value="NST/OST"/>
</dbReference>
<proteinExistence type="predicted"/>
<dbReference type="GO" id="GO:0008146">
    <property type="term" value="F:sulfotransferase activity"/>
    <property type="evidence" value="ECO:0007669"/>
    <property type="project" value="InterPro"/>
</dbReference>
<gene>
    <name evidence="4" type="ORF">C7H79_10405</name>
</gene>
<dbReference type="OrthoDB" id="9075305at2"/>
<keyword evidence="5" id="KW-1185">Reference proteome</keyword>
<evidence type="ECO:0000256" key="2">
    <source>
        <dbReference type="ARBA" id="ARBA00023180"/>
    </source>
</evidence>
<dbReference type="Proteomes" id="UP000241912">
    <property type="component" value="Unassembled WGS sequence"/>
</dbReference>
<dbReference type="Pfam" id="PF00685">
    <property type="entry name" value="Sulfotransfer_1"/>
    <property type="match status" value="1"/>
</dbReference>
<evidence type="ECO:0000259" key="3">
    <source>
        <dbReference type="Pfam" id="PF00685"/>
    </source>
</evidence>
<evidence type="ECO:0000256" key="1">
    <source>
        <dbReference type="ARBA" id="ARBA00022679"/>
    </source>
</evidence>
<accession>A0A2P7NUC3</accession>
<evidence type="ECO:0000313" key="5">
    <source>
        <dbReference type="Proteomes" id="UP000241912"/>
    </source>
</evidence>
<dbReference type="PANTHER" id="PTHR10605:SF56">
    <property type="entry name" value="BIFUNCTIONAL HEPARAN SULFATE N-DEACETYLASE_N-SULFOTRANSFERASE"/>
    <property type="match status" value="1"/>
</dbReference>
<organism evidence="4 5">
    <name type="scientific">Nitrosomonas supralitoralis</name>
    <dbReference type="NCBI Taxonomy" id="2116706"/>
    <lineage>
        <taxon>Bacteria</taxon>
        <taxon>Pseudomonadati</taxon>
        <taxon>Pseudomonadota</taxon>
        <taxon>Betaproteobacteria</taxon>
        <taxon>Nitrosomonadales</taxon>
        <taxon>Nitrosomonadaceae</taxon>
        <taxon>Nitrosomonas</taxon>
    </lineage>
</organism>
<dbReference type="PANTHER" id="PTHR10605">
    <property type="entry name" value="HEPARAN SULFATE SULFOTRANSFERASE"/>
    <property type="match status" value="1"/>
</dbReference>
<name>A0A2P7NUC3_9PROT</name>
<dbReference type="AlphaFoldDB" id="A0A2P7NUC3"/>
<dbReference type="RefSeq" id="WP_106707204.1">
    <property type="nucleotide sequence ID" value="NZ_PXXU01000029.1"/>
</dbReference>
<reference evidence="4 5" key="1">
    <citation type="submission" date="2018-03" db="EMBL/GenBank/DDBJ databases">
        <title>Draft genome of Nitrosomonas supralitoralis APG5.</title>
        <authorList>
            <person name="Urakawa H."/>
            <person name="Lopez J.V."/>
        </authorList>
    </citation>
    <scope>NUCLEOTIDE SEQUENCE [LARGE SCALE GENOMIC DNA]</scope>
    <source>
        <strain evidence="4 5">APG5</strain>
    </source>
</reference>
<protein>
    <submittedName>
        <fullName evidence="4">Sulfotransferase</fullName>
    </submittedName>
</protein>
<dbReference type="EMBL" id="PXXU01000029">
    <property type="protein sequence ID" value="PSJ17035.1"/>
    <property type="molecule type" value="Genomic_DNA"/>
</dbReference>
<dbReference type="InterPro" id="IPR027417">
    <property type="entry name" value="P-loop_NTPase"/>
</dbReference>
<evidence type="ECO:0000313" key="4">
    <source>
        <dbReference type="EMBL" id="PSJ17035.1"/>
    </source>
</evidence>
<keyword evidence="1 4" id="KW-0808">Transferase</keyword>